<dbReference type="RefSeq" id="WP_149799502.1">
    <property type="nucleotide sequence ID" value="NZ_FNBO01000013.1"/>
</dbReference>
<evidence type="ECO:0000259" key="3">
    <source>
        <dbReference type="Pfam" id="PF26237"/>
    </source>
</evidence>
<keyword evidence="6" id="KW-1185">Reference proteome</keyword>
<evidence type="ECO:0000256" key="1">
    <source>
        <dbReference type="SAM" id="Phobius"/>
    </source>
</evidence>
<feature type="domain" description="DUF8054" evidence="4">
    <location>
        <begin position="103"/>
        <end position="162"/>
    </location>
</feature>
<feature type="transmembrane region" description="Helical" evidence="1">
    <location>
        <begin position="26"/>
        <end position="46"/>
    </location>
</feature>
<dbReference type="Proteomes" id="UP000324020">
    <property type="component" value="Unassembled WGS sequence"/>
</dbReference>
<dbReference type="InterPro" id="IPR058675">
    <property type="entry name" value="DUF8054_C"/>
</dbReference>
<dbReference type="Pfam" id="PF26236">
    <property type="entry name" value="DUF8054_N"/>
    <property type="match status" value="1"/>
</dbReference>
<evidence type="ECO:0000259" key="2">
    <source>
        <dbReference type="Pfam" id="PF26236"/>
    </source>
</evidence>
<dbReference type="Pfam" id="PF26237">
    <property type="entry name" value="DUF8054_C"/>
    <property type="match status" value="1"/>
</dbReference>
<organism evidence="5 6">
    <name type="scientific">Halorubrum xinjiangense</name>
    <dbReference type="NCBI Taxonomy" id="261291"/>
    <lineage>
        <taxon>Archaea</taxon>
        <taxon>Methanobacteriati</taxon>
        <taxon>Methanobacteriota</taxon>
        <taxon>Stenosarchaea group</taxon>
        <taxon>Halobacteria</taxon>
        <taxon>Halobacteriales</taxon>
        <taxon>Haloferacaceae</taxon>
        <taxon>Halorubrum</taxon>
    </lineage>
</organism>
<dbReference type="OrthoDB" id="292134at2157"/>
<keyword evidence="1" id="KW-1133">Transmembrane helix</keyword>
<protein>
    <submittedName>
        <fullName evidence="5">Uncharacterized protein</fullName>
    </submittedName>
</protein>
<evidence type="ECO:0000259" key="4">
    <source>
        <dbReference type="Pfam" id="PF26238"/>
    </source>
</evidence>
<sequence length="304" mass="31871">MTTSHDARLGLLSRLRRPEYTGENRCIPCTVVNVALALAGAGTLAAFGRPGLGAGGLAGALGVIWLRGYLVPGTPHLTKRYLPERVLRLFGKGRAAAPPADIDAESYLLSADVLVETPDEADLAFAPWFASAWSDALDGIRLDASVADADDADAPITEAADAPTTHDADDAGTAADVAALAALTGIDADSLSLDWRGETAFAFADGERIGHWESRAAFLADVAADRVLTDRVDDWTTLSLPARSGVLGALRLFVEDCPACEGSVILEERVVESCCSSYDVVAGRCTACNARLFELDLPPSLATE</sequence>
<feature type="domain" description="DUF8054" evidence="3">
    <location>
        <begin position="255"/>
        <end position="294"/>
    </location>
</feature>
<keyword evidence="1" id="KW-0812">Transmembrane</keyword>
<evidence type="ECO:0000313" key="6">
    <source>
        <dbReference type="Proteomes" id="UP000324020"/>
    </source>
</evidence>
<dbReference type="InterPro" id="IPR058674">
    <property type="entry name" value="DUF8054_N"/>
</dbReference>
<dbReference type="AlphaFoldDB" id="A0A1G7QXL3"/>
<feature type="domain" description="DUF8054" evidence="2">
    <location>
        <begin position="13"/>
        <end position="92"/>
    </location>
</feature>
<feature type="transmembrane region" description="Helical" evidence="1">
    <location>
        <begin position="52"/>
        <end position="70"/>
    </location>
</feature>
<reference evidence="5 6" key="1">
    <citation type="submission" date="2016-10" db="EMBL/GenBank/DDBJ databases">
        <authorList>
            <person name="Varghese N."/>
            <person name="Submissions S."/>
        </authorList>
    </citation>
    <scope>NUCLEOTIDE SEQUENCE [LARGE SCALE GENOMIC DNA]</scope>
    <source>
        <strain evidence="5 6">CGMCC 1.3527</strain>
    </source>
</reference>
<gene>
    <name evidence="5" type="ORF">SAMN04488067_1138</name>
</gene>
<proteinExistence type="predicted"/>
<feature type="domain" description="DUF8054" evidence="4">
    <location>
        <begin position="172"/>
        <end position="252"/>
    </location>
</feature>
<dbReference type="Pfam" id="PF26238">
    <property type="entry name" value="DUF8054_M"/>
    <property type="match status" value="2"/>
</dbReference>
<name>A0A1G7QXL3_9EURY</name>
<evidence type="ECO:0000313" key="5">
    <source>
        <dbReference type="EMBL" id="SDG02629.1"/>
    </source>
</evidence>
<dbReference type="InterPro" id="IPR058775">
    <property type="entry name" value="DUF8054_M"/>
</dbReference>
<keyword evidence="1" id="KW-0472">Membrane</keyword>
<dbReference type="EMBL" id="FNBO01000013">
    <property type="protein sequence ID" value="SDG02629.1"/>
    <property type="molecule type" value="Genomic_DNA"/>
</dbReference>
<accession>A0A1G7QXL3</accession>